<sequence length="230" mass="25754">MGAQESKKWHEMVPETPEMNREVSDVKDFDDPRSPTVYFDRTPIHLQDYENSPQNIELHTQQDPRSPTVCVARTPLPQTKQKDELDGKDEVFITRTRSNSEPTSPTTADKEDVSLSPEAPLTRKDRKCLLKQTKSPSDVKRKSKASRRQSVPQKLFNDSRVAPVTRSPLVARNFSEGSDLGYNAKSKKFTFVPKKGGFVYEDLCSGKENATSYSNPALSATPAINPLAVV</sequence>
<dbReference type="AlphaFoldDB" id="A7S7A9"/>
<name>A7S7A9_NEMVE</name>
<evidence type="ECO:0000256" key="1">
    <source>
        <dbReference type="SAM" id="MobiDB-lite"/>
    </source>
</evidence>
<dbReference type="HOGENOM" id="CLU_1206046_0_0_1"/>
<dbReference type="PANTHER" id="PTHR34756">
    <property type="entry name" value="CELL DIVISION CYCLE-ASSOCIATED PROTEIN 3"/>
    <property type="match status" value="1"/>
</dbReference>
<dbReference type="InterPro" id="IPR038832">
    <property type="entry name" value="CDCA3"/>
</dbReference>
<protein>
    <submittedName>
        <fullName evidence="2">Uncharacterized protein</fullName>
    </submittedName>
</protein>
<dbReference type="Proteomes" id="UP000001593">
    <property type="component" value="Unassembled WGS sequence"/>
</dbReference>
<feature type="compositionally biased region" description="Polar residues" evidence="1">
    <location>
        <begin position="49"/>
        <end position="65"/>
    </location>
</feature>
<organism evidence="2 3">
    <name type="scientific">Nematostella vectensis</name>
    <name type="common">Starlet sea anemone</name>
    <dbReference type="NCBI Taxonomy" id="45351"/>
    <lineage>
        <taxon>Eukaryota</taxon>
        <taxon>Metazoa</taxon>
        <taxon>Cnidaria</taxon>
        <taxon>Anthozoa</taxon>
        <taxon>Hexacorallia</taxon>
        <taxon>Actiniaria</taxon>
        <taxon>Edwardsiidae</taxon>
        <taxon>Nematostella</taxon>
    </lineage>
</organism>
<dbReference type="PANTHER" id="PTHR34756:SF1">
    <property type="entry name" value="CELL DIVISION CYCLE-ASSOCIATED PROTEIN 3"/>
    <property type="match status" value="1"/>
</dbReference>
<accession>A7S7A9</accession>
<feature type="compositionally biased region" description="Basic and acidic residues" evidence="1">
    <location>
        <begin position="80"/>
        <end position="92"/>
    </location>
</feature>
<dbReference type="OrthoDB" id="5958413at2759"/>
<gene>
    <name evidence="2" type="ORF">NEMVEDRAFT_v1g243349</name>
</gene>
<dbReference type="KEGG" id="nve:5512055"/>
<proteinExistence type="predicted"/>
<feature type="region of interest" description="Disordered" evidence="1">
    <location>
        <begin position="1"/>
        <end position="159"/>
    </location>
</feature>
<keyword evidence="3" id="KW-1185">Reference proteome</keyword>
<feature type="compositionally biased region" description="Polar residues" evidence="1">
    <location>
        <begin position="95"/>
        <end position="107"/>
    </location>
</feature>
<reference evidence="2 3" key="1">
    <citation type="journal article" date="2007" name="Science">
        <title>Sea anemone genome reveals ancestral eumetazoan gene repertoire and genomic organization.</title>
        <authorList>
            <person name="Putnam N.H."/>
            <person name="Srivastava M."/>
            <person name="Hellsten U."/>
            <person name="Dirks B."/>
            <person name="Chapman J."/>
            <person name="Salamov A."/>
            <person name="Terry A."/>
            <person name="Shapiro H."/>
            <person name="Lindquist E."/>
            <person name="Kapitonov V.V."/>
            <person name="Jurka J."/>
            <person name="Genikhovich G."/>
            <person name="Grigoriev I.V."/>
            <person name="Lucas S.M."/>
            <person name="Steele R.E."/>
            <person name="Finnerty J.R."/>
            <person name="Technau U."/>
            <person name="Martindale M.Q."/>
            <person name="Rokhsar D.S."/>
        </authorList>
    </citation>
    <scope>NUCLEOTIDE SEQUENCE [LARGE SCALE GENOMIC DNA]</scope>
    <source>
        <strain evidence="3">CH2 X CH6</strain>
    </source>
</reference>
<dbReference type="InParanoid" id="A7S7A9"/>
<dbReference type="OMA" id="KENTHAP"/>
<evidence type="ECO:0000313" key="2">
    <source>
        <dbReference type="EMBL" id="EDO40360.1"/>
    </source>
</evidence>
<evidence type="ECO:0000313" key="3">
    <source>
        <dbReference type="Proteomes" id="UP000001593"/>
    </source>
</evidence>
<feature type="compositionally biased region" description="Basic and acidic residues" evidence="1">
    <location>
        <begin position="1"/>
        <end position="33"/>
    </location>
</feature>
<dbReference type="EMBL" id="DS469592">
    <property type="protein sequence ID" value="EDO40360.1"/>
    <property type="molecule type" value="Genomic_DNA"/>
</dbReference>